<dbReference type="InterPro" id="IPR039663">
    <property type="entry name" value="AIP/AIPL1/TTC9"/>
</dbReference>
<reference evidence="5" key="1">
    <citation type="submission" date="2025-08" db="UniProtKB">
        <authorList>
            <consortium name="RefSeq"/>
        </authorList>
    </citation>
    <scope>IDENTIFICATION</scope>
    <source>
        <tissue evidence="5">Muscle</tissue>
    </source>
</reference>
<evidence type="ECO:0000256" key="2">
    <source>
        <dbReference type="ARBA" id="ARBA00022803"/>
    </source>
</evidence>
<dbReference type="PANTHER" id="PTHR11242:SF18">
    <property type="entry name" value="PEPTIDYLPROLYL ISOMERASE"/>
    <property type="match status" value="1"/>
</dbReference>
<dbReference type="PANTHER" id="PTHR11242">
    <property type="entry name" value="ARYL HYDROCARBON RECEPTOR INTERACTING PROTEIN RELATED"/>
    <property type="match status" value="1"/>
</dbReference>
<evidence type="ECO:0000313" key="5">
    <source>
        <dbReference type="RefSeq" id="XP_013779494.2"/>
    </source>
</evidence>
<dbReference type="GeneID" id="106463951"/>
<proteinExistence type="predicted"/>
<evidence type="ECO:0000256" key="3">
    <source>
        <dbReference type="PROSITE-ProRule" id="PRU00339"/>
    </source>
</evidence>
<keyword evidence="2 3" id="KW-0802">TPR repeat</keyword>
<evidence type="ECO:0000313" key="4">
    <source>
        <dbReference type="Proteomes" id="UP000694941"/>
    </source>
</evidence>
<dbReference type="InterPro" id="IPR019734">
    <property type="entry name" value="TPR_rpt"/>
</dbReference>
<dbReference type="SMART" id="SM00028">
    <property type="entry name" value="TPR"/>
    <property type="match status" value="2"/>
</dbReference>
<keyword evidence="4" id="KW-1185">Reference proteome</keyword>
<protein>
    <submittedName>
        <fullName evidence="5">Tetratricopeptide repeat protein 9A-like isoform X1</fullName>
    </submittedName>
</protein>
<evidence type="ECO:0000256" key="1">
    <source>
        <dbReference type="ARBA" id="ARBA00022737"/>
    </source>
</evidence>
<gene>
    <name evidence="5" type="primary">LOC106463951</name>
</gene>
<name>A0ABM1BCZ5_LIMPO</name>
<dbReference type="PROSITE" id="PS50005">
    <property type="entry name" value="TPR"/>
    <property type="match status" value="1"/>
</dbReference>
<dbReference type="SUPFAM" id="SSF48452">
    <property type="entry name" value="TPR-like"/>
    <property type="match status" value="1"/>
</dbReference>
<feature type="repeat" description="TPR" evidence="3">
    <location>
        <begin position="101"/>
        <end position="134"/>
    </location>
</feature>
<dbReference type="InterPro" id="IPR011990">
    <property type="entry name" value="TPR-like_helical_dom_sf"/>
</dbReference>
<dbReference type="Pfam" id="PF13431">
    <property type="entry name" value="TPR_17"/>
    <property type="match status" value="1"/>
</dbReference>
<dbReference type="Gene3D" id="1.25.40.10">
    <property type="entry name" value="Tetratricopeptide repeat domain"/>
    <property type="match status" value="1"/>
</dbReference>
<accession>A0ABM1BCZ5</accession>
<keyword evidence="1" id="KW-0677">Repeat</keyword>
<dbReference type="Proteomes" id="UP000694941">
    <property type="component" value="Unplaced"/>
</dbReference>
<dbReference type="RefSeq" id="XP_013779494.2">
    <property type="nucleotide sequence ID" value="XM_013924040.2"/>
</dbReference>
<sequence length="166" mass="19248">MQEGNALFKEKNLRGAMGKYHRALLFIQGIQVQQNAASLMGLTSTEQPKVDQLPESVKQEVTKIKMDCYNNLANCLLQQEKKMERVIFYCDKVLEVEPTNVKALYRKGKALYNIKDYDTALQVLQKAQEVDNGNDSGIKQCIKDCKQQLKNLLRKERDIYRRLFEK</sequence>
<organism evidence="4 5">
    <name type="scientific">Limulus polyphemus</name>
    <name type="common">Atlantic horseshoe crab</name>
    <dbReference type="NCBI Taxonomy" id="6850"/>
    <lineage>
        <taxon>Eukaryota</taxon>
        <taxon>Metazoa</taxon>
        <taxon>Ecdysozoa</taxon>
        <taxon>Arthropoda</taxon>
        <taxon>Chelicerata</taxon>
        <taxon>Merostomata</taxon>
        <taxon>Xiphosura</taxon>
        <taxon>Limulidae</taxon>
        <taxon>Limulus</taxon>
    </lineage>
</organism>